<dbReference type="EMBL" id="FOUB01000041">
    <property type="protein sequence ID" value="SFM64414.1"/>
    <property type="molecule type" value="Genomic_DNA"/>
</dbReference>
<sequence length="89" mass="10107">MLNFVEETLNQMTLFINKPIAISCIDSIAARRNNRFNAFFSERLNKSIAIITFITHQSDRAFCRQSQQILSLSDIAGLTASQDKIQRVA</sequence>
<gene>
    <name evidence="1" type="ORF">SAMN05421863_10418</name>
</gene>
<protein>
    <submittedName>
        <fullName evidence="1">Uncharacterized protein</fullName>
    </submittedName>
</protein>
<dbReference type="Proteomes" id="UP000183287">
    <property type="component" value="Unassembled WGS sequence"/>
</dbReference>
<accession>A0A1I4SJ22</accession>
<reference evidence="2" key="1">
    <citation type="submission" date="2016-10" db="EMBL/GenBank/DDBJ databases">
        <authorList>
            <person name="Varghese N."/>
            <person name="Submissions S."/>
        </authorList>
    </citation>
    <scope>NUCLEOTIDE SEQUENCE [LARGE SCALE GENOMIC DNA]</scope>
    <source>
        <strain evidence="2">Nm44</strain>
    </source>
</reference>
<name>A0A1I4SJ22_9PROT</name>
<evidence type="ECO:0000313" key="2">
    <source>
        <dbReference type="Proteomes" id="UP000183287"/>
    </source>
</evidence>
<keyword evidence="2" id="KW-1185">Reference proteome</keyword>
<proteinExistence type="predicted"/>
<organism evidence="1 2">
    <name type="scientific">Nitrosomonas communis</name>
    <dbReference type="NCBI Taxonomy" id="44574"/>
    <lineage>
        <taxon>Bacteria</taxon>
        <taxon>Pseudomonadati</taxon>
        <taxon>Pseudomonadota</taxon>
        <taxon>Betaproteobacteria</taxon>
        <taxon>Nitrosomonadales</taxon>
        <taxon>Nitrosomonadaceae</taxon>
        <taxon>Nitrosomonas</taxon>
    </lineage>
</organism>
<dbReference type="AlphaFoldDB" id="A0A1I4SJ22"/>
<evidence type="ECO:0000313" key="1">
    <source>
        <dbReference type="EMBL" id="SFM64414.1"/>
    </source>
</evidence>